<evidence type="ECO:0000313" key="6">
    <source>
        <dbReference type="EMBL" id="MDO7925777.1"/>
    </source>
</evidence>
<comment type="similarity">
    <text evidence="1">Belongs to the LysR transcriptional regulatory family.</text>
</comment>
<gene>
    <name evidence="6" type="ORF">Q6A51_03250</name>
</gene>
<keyword evidence="3" id="KW-0238">DNA-binding</keyword>
<keyword evidence="4" id="KW-0804">Transcription</keyword>
<comment type="caution">
    <text evidence="6">The sequence shown here is derived from an EMBL/GenBank/DDBJ whole genome shotgun (WGS) entry which is preliminary data.</text>
</comment>
<dbReference type="Gene3D" id="1.10.10.10">
    <property type="entry name" value="Winged helix-like DNA-binding domain superfamily/Winged helix DNA-binding domain"/>
    <property type="match status" value="1"/>
</dbReference>
<dbReference type="InterPro" id="IPR036388">
    <property type="entry name" value="WH-like_DNA-bd_sf"/>
</dbReference>
<evidence type="ECO:0000256" key="2">
    <source>
        <dbReference type="ARBA" id="ARBA00023015"/>
    </source>
</evidence>
<proteinExistence type="inferred from homology"/>
<name>A0ABT9CPP8_9PSED</name>
<dbReference type="InterPro" id="IPR050950">
    <property type="entry name" value="HTH-type_LysR_regulators"/>
</dbReference>
<evidence type="ECO:0000256" key="3">
    <source>
        <dbReference type="ARBA" id="ARBA00023125"/>
    </source>
</evidence>
<keyword evidence="7" id="KW-1185">Reference proteome</keyword>
<evidence type="ECO:0000313" key="7">
    <source>
        <dbReference type="Proteomes" id="UP001223016"/>
    </source>
</evidence>
<accession>A0ABT9CPP8</accession>
<dbReference type="Gene3D" id="3.40.190.290">
    <property type="match status" value="1"/>
</dbReference>
<dbReference type="EMBL" id="JAUQOO010000002">
    <property type="protein sequence ID" value="MDO7925777.1"/>
    <property type="molecule type" value="Genomic_DNA"/>
</dbReference>
<dbReference type="PANTHER" id="PTHR30419:SF30">
    <property type="entry name" value="LYSR FAMILY TRANSCRIPTIONAL REGULATOR"/>
    <property type="match status" value="1"/>
</dbReference>
<keyword evidence="2" id="KW-0805">Transcription regulation</keyword>
<sequence length="319" mass="34790">MDLRQLRHFLALANHLNFTRAAETACITQSAFSRSIQGLENELGGPLVERGSRGVVLTAKGEALRGRATRLLAEASNLRDEMAADESCPGTSRLSVGVGPLVSAHLLPQALASFVGVFPQTVMEVRVDKPSSLLTMLDEGLISFLVADLRHMDIDTRYLARPLRFRRFGLFCRAGHPLLGHPAPHFRQLVDYPRAAAMLPLELRGLLQEQWGSKGPALNLETQYNDLLPKLVASSDSIGVAQLEVIESLTASGAFQRLRCLDEPLLLRDGGACFVIVQRADQPLSNEARCMIETLLDIDDSGSSAAARPTYEVARQLAL</sequence>
<dbReference type="Pfam" id="PF03466">
    <property type="entry name" value="LysR_substrate"/>
    <property type="match status" value="1"/>
</dbReference>
<protein>
    <submittedName>
        <fullName evidence="6">LysR family transcriptional regulator</fullName>
    </submittedName>
</protein>
<reference evidence="6 7" key="1">
    <citation type="submission" date="2023-07" db="EMBL/GenBank/DDBJ databases">
        <title>Identification of four novel Pseudomonas species associated with bacterial leaf spot of cucurbits.</title>
        <authorList>
            <person name="Fullem K.R."/>
        </authorList>
    </citation>
    <scope>NUCLEOTIDE SEQUENCE [LARGE SCALE GENOMIC DNA]</scope>
    <source>
        <strain evidence="6 7">KFB 138</strain>
    </source>
</reference>
<evidence type="ECO:0000256" key="4">
    <source>
        <dbReference type="ARBA" id="ARBA00023163"/>
    </source>
</evidence>
<evidence type="ECO:0000259" key="5">
    <source>
        <dbReference type="PROSITE" id="PS50931"/>
    </source>
</evidence>
<dbReference type="InterPro" id="IPR005119">
    <property type="entry name" value="LysR_subst-bd"/>
</dbReference>
<dbReference type="PRINTS" id="PR00039">
    <property type="entry name" value="HTHLYSR"/>
</dbReference>
<feature type="domain" description="HTH lysR-type" evidence="5">
    <location>
        <begin position="1"/>
        <end position="58"/>
    </location>
</feature>
<evidence type="ECO:0000256" key="1">
    <source>
        <dbReference type="ARBA" id="ARBA00009437"/>
    </source>
</evidence>
<dbReference type="Proteomes" id="UP001223016">
    <property type="component" value="Unassembled WGS sequence"/>
</dbReference>
<dbReference type="PROSITE" id="PS50931">
    <property type="entry name" value="HTH_LYSR"/>
    <property type="match status" value="1"/>
</dbReference>
<dbReference type="PANTHER" id="PTHR30419">
    <property type="entry name" value="HTH-TYPE TRANSCRIPTIONAL REGULATOR YBHD"/>
    <property type="match status" value="1"/>
</dbReference>
<dbReference type="InterPro" id="IPR036390">
    <property type="entry name" value="WH_DNA-bd_sf"/>
</dbReference>
<dbReference type="Pfam" id="PF00126">
    <property type="entry name" value="HTH_1"/>
    <property type="match status" value="1"/>
</dbReference>
<organism evidence="6 7">
    <name type="scientific">Pseudomonas serbiensis</name>
    <dbReference type="NCBI Taxonomy" id="3064350"/>
    <lineage>
        <taxon>Bacteria</taxon>
        <taxon>Pseudomonadati</taxon>
        <taxon>Pseudomonadota</taxon>
        <taxon>Gammaproteobacteria</taxon>
        <taxon>Pseudomonadales</taxon>
        <taxon>Pseudomonadaceae</taxon>
        <taxon>Pseudomonas</taxon>
    </lineage>
</organism>
<dbReference type="SUPFAM" id="SSF53850">
    <property type="entry name" value="Periplasmic binding protein-like II"/>
    <property type="match status" value="1"/>
</dbReference>
<dbReference type="SUPFAM" id="SSF46785">
    <property type="entry name" value="Winged helix' DNA-binding domain"/>
    <property type="match status" value="1"/>
</dbReference>
<dbReference type="InterPro" id="IPR000847">
    <property type="entry name" value="LysR_HTH_N"/>
</dbReference>
<dbReference type="RefSeq" id="WP_201019429.1">
    <property type="nucleotide sequence ID" value="NZ_JAUQOO010000002.1"/>
</dbReference>